<protein>
    <submittedName>
        <fullName evidence="1">Uncharacterized protein</fullName>
    </submittedName>
</protein>
<organism evidence="1 2">
    <name type="scientific">Manihot esculenta</name>
    <name type="common">Cassava</name>
    <name type="synonym">Jatropha manihot</name>
    <dbReference type="NCBI Taxonomy" id="3983"/>
    <lineage>
        <taxon>Eukaryota</taxon>
        <taxon>Viridiplantae</taxon>
        <taxon>Streptophyta</taxon>
        <taxon>Embryophyta</taxon>
        <taxon>Tracheophyta</taxon>
        <taxon>Spermatophyta</taxon>
        <taxon>Magnoliopsida</taxon>
        <taxon>eudicotyledons</taxon>
        <taxon>Gunneridae</taxon>
        <taxon>Pentapetalae</taxon>
        <taxon>rosids</taxon>
        <taxon>fabids</taxon>
        <taxon>Malpighiales</taxon>
        <taxon>Euphorbiaceae</taxon>
        <taxon>Crotonoideae</taxon>
        <taxon>Manihoteae</taxon>
        <taxon>Manihot</taxon>
    </lineage>
</organism>
<dbReference type="Proteomes" id="UP000091857">
    <property type="component" value="Chromosome 14"/>
</dbReference>
<name>A0ACB7GER9_MANES</name>
<evidence type="ECO:0000313" key="1">
    <source>
        <dbReference type="EMBL" id="KAG8638822.1"/>
    </source>
</evidence>
<reference evidence="2" key="1">
    <citation type="journal article" date="2016" name="Nat. Biotechnol.">
        <title>Sequencing wild and cultivated cassava and related species reveals extensive interspecific hybridization and genetic diversity.</title>
        <authorList>
            <person name="Bredeson J.V."/>
            <person name="Lyons J.B."/>
            <person name="Prochnik S.E."/>
            <person name="Wu G.A."/>
            <person name="Ha C.M."/>
            <person name="Edsinger-Gonzales E."/>
            <person name="Grimwood J."/>
            <person name="Schmutz J."/>
            <person name="Rabbi I.Y."/>
            <person name="Egesi C."/>
            <person name="Nauluvula P."/>
            <person name="Lebot V."/>
            <person name="Ndunguru J."/>
            <person name="Mkamilo G."/>
            <person name="Bart R.S."/>
            <person name="Setter T.L."/>
            <person name="Gleadow R.M."/>
            <person name="Kulakow P."/>
            <person name="Ferguson M.E."/>
            <person name="Rounsley S."/>
            <person name="Rokhsar D.S."/>
        </authorList>
    </citation>
    <scope>NUCLEOTIDE SEQUENCE [LARGE SCALE GENOMIC DNA]</scope>
    <source>
        <strain evidence="2">cv. AM560-2</strain>
    </source>
</reference>
<evidence type="ECO:0000313" key="2">
    <source>
        <dbReference type="Proteomes" id="UP000091857"/>
    </source>
</evidence>
<gene>
    <name evidence="1" type="ORF">MANES_14G067750v8</name>
</gene>
<comment type="caution">
    <text evidence="1">The sequence shown here is derived from an EMBL/GenBank/DDBJ whole genome shotgun (WGS) entry which is preliminary data.</text>
</comment>
<keyword evidence="2" id="KW-1185">Reference proteome</keyword>
<sequence length="40" mass="4944">MPNIQLRRHTKSDQAQYKYTISGYIIFNTNTEFHMFQEYK</sequence>
<proteinExistence type="predicted"/>
<dbReference type="EMBL" id="CM004400">
    <property type="protein sequence ID" value="KAG8638822.1"/>
    <property type="molecule type" value="Genomic_DNA"/>
</dbReference>
<accession>A0ACB7GER9</accession>